<evidence type="ECO:0000256" key="4">
    <source>
        <dbReference type="ARBA" id="ARBA00023163"/>
    </source>
</evidence>
<keyword evidence="8" id="KW-1185">Reference proteome</keyword>
<evidence type="ECO:0000256" key="5">
    <source>
        <dbReference type="PROSITE-ProRule" id="PRU01091"/>
    </source>
</evidence>
<dbReference type="Gene3D" id="1.10.10.10">
    <property type="entry name" value="Winged helix-like DNA-binding domain superfamily/Winged helix DNA-binding domain"/>
    <property type="match status" value="1"/>
</dbReference>
<keyword evidence="2" id="KW-0805">Transcription regulation</keyword>
<dbReference type="SUPFAM" id="SSF46894">
    <property type="entry name" value="C-terminal effector domain of the bipartite response regulators"/>
    <property type="match status" value="1"/>
</dbReference>
<dbReference type="CDD" id="cd15831">
    <property type="entry name" value="BTAD"/>
    <property type="match status" value="1"/>
</dbReference>
<dbReference type="RefSeq" id="WP_166987422.1">
    <property type="nucleotide sequence ID" value="NZ_CP061169.1"/>
</dbReference>
<dbReference type="Pfam" id="PF00486">
    <property type="entry name" value="Trans_reg_C"/>
    <property type="match status" value="1"/>
</dbReference>
<protein>
    <submittedName>
        <fullName evidence="7">AfsR/SARP family transcriptional regulator</fullName>
    </submittedName>
</protein>
<feature type="DNA-binding region" description="OmpR/PhoB-type" evidence="5">
    <location>
        <begin position="1"/>
        <end position="98"/>
    </location>
</feature>
<gene>
    <name evidence="7" type="ORF">HCR76_15195</name>
</gene>
<accession>A0ABX6YID9</accession>
<evidence type="ECO:0000313" key="7">
    <source>
        <dbReference type="EMBL" id="QPZ38115.1"/>
    </source>
</evidence>
<dbReference type="InterPro" id="IPR036388">
    <property type="entry name" value="WH-like_DNA-bd_sf"/>
</dbReference>
<reference evidence="7 8" key="1">
    <citation type="submission" date="2020-12" db="EMBL/GenBank/DDBJ databases">
        <title>Microbacterium sp. HY060.</title>
        <authorList>
            <person name="Zhou J."/>
        </authorList>
    </citation>
    <scope>NUCLEOTIDE SEQUENCE [LARGE SCALE GENOMIC DNA]</scope>
    <source>
        <strain evidence="7 8">HY60</strain>
    </source>
</reference>
<dbReference type="InterPro" id="IPR011990">
    <property type="entry name" value="TPR-like_helical_dom_sf"/>
</dbReference>
<evidence type="ECO:0000256" key="2">
    <source>
        <dbReference type="ARBA" id="ARBA00023015"/>
    </source>
</evidence>
<dbReference type="InterPro" id="IPR001867">
    <property type="entry name" value="OmpR/PhoB-type_DNA-bd"/>
</dbReference>
<dbReference type="Gene3D" id="1.25.40.10">
    <property type="entry name" value="Tetratricopeptide repeat domain"/>
    <property type="match status" value="1"/>
</dbReference>
<evidence type="ECO:0000256" key="1">
    <source>
        <dbReference type="ARBA" id="ARBA00005820"/>
    </source>
</evidence>
<dbReference type="PROSITE" id="PS51755">
    <property type="entry name" value="OMPR_PHOB"/>
    <property type="match status" value="1"/>
</dbReference>
<dbReference type="InterPro" id="IPR005158">
    <property type="entry name" value="BTAD"/>
</dbReference>
<evidence type="ECO:0000259" key="6">
    <source>
        <dbReference type="PROSITE" id="PS51755"/>
    </source>
</evidence>
<dbReference type="InterPro" id="IPR051677">
    <property type="entry name" value="AfsR-DnrI-RedD_regulator"/>
</dbReference>
<dbReference type="Proteomes" id="UP000662814">
    <property type="component" value="Chromosome"/>
</dbReference>
<evidence type="ECO:0000256" key="3">
    <source>
        <dbReference type="ARBA" id="ARBA00023125"/>
    </source>
</evidence>
<feature type="domain" description="OmpR/PhoB-type" evidence="6">
    <location>
        <begin position="1"/>
        <end position="98"/>
    </location>
</feature>
<organism evidence="7 8">
    <name type="scientific">Paramicrobacterium chengjingii</name>
    <dbReference type="NCBI Taxonomy" id="2769067"/>
    <lineage>
        <taxon>Bacteria</taxon>
        <taxon>Bacillati</taxon>
        <taxon>Actinomycetota</taxon>
        <taxon>Actinomycetes</taxon>
        <taxon>Micrococcales</taxon>
        <taxon>Microbacteriaceae</taxon>
        <taxon>Paramicrobacterium</taxon>
    </lineage>
</organism>
<keyword evidence="4" id="KW-0804">Transcription</keyword>
<comment type="similarity">
    <text evidence="1">Belongs to the AfsR/DnrI/RedD regulatory family.</text>
</comment>
<proteinExistence type="inferred from homology"/>
<dbReference type="Pfam" id="PF03704">
    <property type="entry name" value="BTAD"/>
    <property type="match status" value="1"/>
</dbReference>
<dbReference type="PANTHER" id="PTHR35807:SF1">
    <property type="entry name" value="TRANSCRIPTIONAL REGULATOR REDD"/>
    <property type="match status" value="1"/>
</dbReference>
<dbReference type="SMART" id="SM00862">
    <property type="entry name" value="Trans_reg_C"/>
    <property type="match status" value="1"/>
</dbReference>
<name>A0ABX6YID9_9MICO</name>
<dbReference type="InterPro" id="IPR016032">
    <property type="entry name" value="Sig_transdc_resp-reg_C-effctor"/>
</dbReference>
<evidence type="ECO:0000313" key="8">
    <source>
        <dbReference type="Proteomes" id="UP000662814"/>
    </source>
</evidence>
<dbReference type="SMART" id="SM01043">
    <property type="entry name" value="BTAD"/>
    <property type="match status" value="1"/>
</dbReference>
<dbReference type="SUPFAM" id="SSF48452">
    <property type="entry name" value="TPR-like"/>
    <property type="match status" value="1"/>
</dbReference>
<sequence>MVSFSVLGPLDARDADGTPIRLRGPKHRAVLARLLIAQGRVVPIETLIDDLWEVAPPRATGAIRTFVGDLRRALEPERPPRAAPGLLVTHGTGYALRTAPDAVDAARFERAVADARESEPGAALDRLQTALAEWRGPAFADFSEELWARAERARLSELRLSAVEARADAMLQLGRHTDAIPDLDAHVTDHPWREGAWRQLALALYRSGRQKDALDVVRRARTRLADELGLDPSEDLARMEFDILAHAPSLGASTRSPDAASTLWAQAAESHARGAVLGDRARLRSTVDLLRSLALAGGESLEAAQQQRVATIRAAEDLGDPRLTARVIGAYDVPAIWSRSDYPDLAAQVVAAAGRTLDALPDADADAARARLIATIAVESRGTSNDEPRIAAHEAVRIARHLDNPPLLAFALNGLFMQTFHRTGLAAERDAIGAELIGLASRHDLPAHELLGRLMRLQSCCAVGDIEGADAQARAADELAARYDSPLVVVFTTWYRALRLALTGRPAPEIAEAYRAAAPLLDRSGMPGMQHGMLPLALLSIRIQHNLPLPAPATTDWGPYTSWVEPLLLAEHGNPDAARAALRDLADPPHDHMAEALWSLVARSAGAVGDSATLERARAALAPARNELAGAQSGILSFGPIARPTTP</sequence>
<keyword evidence="3 5" id="KW-0238">DNA-binding</keyword>
<dbReference type="EMBL" id="CP061169">
    <property type="protein sequence ID" value="QPZ38115.1"/>
    <property type="molecule type" value="Genomic_DNA"/>
</dbReference>
<dbReference type="PANTHER" id="PTHR35807">
    <property type="entry name" value="TRANSCRIPTIONAL REGULATOR REDD-RELATED"/>
    <property type="match status" value="1"/>
</dbReference>